<accession>A0A1Y6K333</accession>
<evidence type="ECO:0000313" key="2">
    <source>
        <dbReference type="Proteomes" id="UP000195514"/>
    </source>
</evidence>
<sequence>MFNLKHVFSKIPGDRGGRVGIRDARKNIALAPIYGAIKILNPQYIGSPSNNFRAKRGFLAKPNCPECINSARYGKNFKKYGIIPVDVAGEIQNEPFGALKPYNDFGSWVAPFKGEIQNEPFGALKHIQSIAFLLFAYG</sequence>
<dbReference type="AlphaFoldDB" id="A0A1Y6K333"/>
<organism evidence="1 2">
    <name type="scientific">Candidatus Brevifilum fermentans</name>
    <dbReference type="NCBI Taxonomy" id="1986204"/>
    <lineage>
        <taxon>Bacteria</taxon>
        <taxon>Bacillati</taxon>
        <taxon>Chloroflexota</taxon>
        <taxon>Anaerolineae</taxon>
        <taxon>Anaerolineales</taxon>
        <taxon>Anaerolineaceae</taxon>
        <taxon>Candidatus Brevifilum</taxon>
    </lineage>
</organism>
<proteinExistence type="predicted"/>
<evidence type="ECO:0000313" key="1">
    <source>
        <dbReference type="EMBL" id="SMX54044.1"/>
    </source>
</evidence>
<protein>
    <submittedName>
        <fullName evidence="1">Uncharacterized protein</fullName>
    </submittedName>
</protein>
<keyword evidence="2" id="KW-1185">Reference proteome</keyword>
<gene>
    <name evidence="1" type="ORF">CFX1CAM_0979</name>
</gene>
<reference evidence="2" key="1">
    <citation type="submission" date="2017-05" db="EMBL/GenBank/DDBJ databases">
        <authorList>
            <person name="Kirkegaard R."/>
            <person name="Mcilroy J S."/>
        </authorList>
    </citation>
    <scope>NUCLEOTIDE SEQUENCE [LARGE SCALE GENOMIC DNA]</scope>
</reference>
<dbReference type="Proteomes" id="UP000195514">
    <property type="component" value="Chromosome I"/>
</dbReference>
<dbReference type="KEGG" id="abat:CFX1CAM_0979"/>
<dbReference type="EMBL" id="LT859958">
    <property type="protein sequence ID" value="SMX54044.1"/>
    <property type="molecule type" value="Genomic_DNA"/>
</dbReference>
<name>A0A1Y6K333_9CHLR</name>